<feature type="domain" description="IRG-type G" evidence="6">
    <location>
        <begin position="39"/>
        <end position="219"/>
    </location>
</feature>
<dbReference type="SUPFAM" id="SSF52540">
    <property type="entry name" value="P-loop containing nucleoside triphosphate hydrolases"/>
    <property type="match status" value="1"/>
</dbReference>
<keyword evidence="4" id="KW-0342">GTP-binding</keyword>
<dbReference type="PANTHER" id="PTHR32341">
    <property type="entry name" value="INTERFERON-INDUCIBLE GTPASE"/>
    <property type="match status" value="1"/>
</dbReference>
<protein>
    <submittedName>
        <fullName evidence="7">Interferon-inducible GTPase 5-like</fullName>
    </submittedName>
</protein>
<dbReference type="GO" id="GO:0016020">
    <property type="term" value="C:membrane"/>
    <property type="evidence" value="ECO:0007669"/>
    <property type="project" value="InterPro"/>
</dbReference>
<keyword evidence="3" id="KW-0378">Hydrolase</keyword>
<dbReference type="GO" id="GO:0016787">
    <property type="term" value="F:hydrolase activity"/>
    <property type="evidence" value="ECO:0007669"/>
    <property type="project" value="UniProtKB-KW"/>
</dbReference>
<name>A0AAV1GKN7_XYRNO</name>
<evidence type="ECO:0000256" key="4">
    <source>
        <dbReference type="ARBA" id="ARBA00023134"/>
    </source>
</evidence>
<accession>A0AAV1GKN7</accession>
<dbReference type="GO" id="GO:0005525">
    <property type="term" value="F:GTP binding"/>
    <property type="evidence" value="ECO:0007669"/>
    <property type="project" value="UniProtKB-KW"/>
</dbReference>
<dbReference type="PANTHER" id="PTHR32341:SF10">
    <property type="entry name" value="INTERFERON-INDUCIBLE GTPASE 5"/>
    <property type="match status" value="1"/>
</dbReference>
<dbReference type="InterPro" id="IPR051515">
    <property type="entry name" value="IRG"/>
</dbReference>
<organism evidence="7 8">
    <name type="scientific">Xyrichtys novacula</name>
    <name type="common">Pearly razorfish</name>
    <name type="synonym">Hemipteronotus novacula</name>
    <dbReference type="NCBI Taxonomy" id="13765"/>
    <lineage>
        <taxon>Eukaryota</taxon>
        <taxon>Metazoa</taxon>
        <taxon>Chordata</taxon>
        <taxon>Craniata</taxon>
        <taxon>Vertebrata</taxon>
        <taxon>Euteleostomi</taxon>
        <taxon>Actinopterygii</taxon>
        <taxon>Neopterygii</taxon>
        <taxon>Teleostei</taxon>
        <taxon>Neoteleostei</taxon>
        <taxon>Acanthomorphata</taxon>
        <taxon>Eupercaria</taxon>
        <taxon>Labriformes</taxon>
        <taxon>Labridae</taxon>
        <taxon>Xyrichtys</taxon>
    </lineage>
</organism>
<evidence type="ECO:0000256" key="2">
    <source>
        <dbReference type="ARBA" id="ARBA00022741"/>
    </source>
</evidence>
<dbReference type="EMBL" id="OY660878">
    <property type="protein sequence ID" value="CAJ1074112.1"/>
    <property type="molecule type" value="Genomic_DNA"/>
</dbReference>
<feature type="transmembrane region" description="Helical" evidence="5">
    <location>
        <begin position="350"/>
        <end position="371"/>
    </location>
</feature>
<dbReference type="Proteomes" id="UP001178508">
    <property type="component" value="Chromosome 15"/>
</dbReference>
<dbReference type="FunFam" id="3.40.50.300:FF:000541">
    <property type="entry name" value="Immunity related GTPase M"/>
    <property type="match status" value="1"/>
</dbReference>
<keyword evidence="8" id="KW-1185">Reference proteome</keyword>
<dbReference type="PROSITE" id="PS51716">
    <property type="entry name" value="G_IRG"/>
    <property type="match status" value="1"/>
</dbReference>
<keyword evidence="2" id="KW-0547">Nucleotide-binding</keyword>
<dbReference type="InterPro" id="IPR007743">
    <property type="entry name" value="Immunity-related_GTPase-like"/>
</dbReference>
<dbReference type="Gene3D" id="3.40.50.300">
    <property type="entry name" value="P-loop containing nucleotide triphosphate hydrolases"/>
    <property type="match status" value="1"/>
</dbReference>
<keyword evidence="5" id="KW-0472">Membrane</keyword>
<dbReference type="InterPro" id="IPR030385">
    <property type="entry name" value="G_IRG_dom"/>
</dbReference>
<sequence>MEDVFDLEQKQREIKEALQTNQALAVAKIREILDRVTNIPLNIAVTGEAGSGKSTFINALRGVDDDEEEAAKTGLIETTMEIAPYPHPNHPNVKFWDLPGVGTMKYPAADYVKKVRFERFDFFIIISADRFTENDVKLTKEIQRMGKKFYFVRSKIDNSMRDGKRKKSFNEKKACQEIREYCTQSLQAQGVVSPQVFLLSNFELHLYEFPMLEETLERELPQHKRGAFLLAMPNMSLEIINRKKTAFQAQITLAATLSAVVAGVPIPGFGAAVDLALLFNTIKDYKVSFGLDVPSLKRLAHSTGVDFEDLRAVMASPLAKTEITPDLVLKVLVKCATTASLMAAEECCKFIPIFGIPLAMVLSFAASYWCLKVILDELAKDAHNVFRKALGLVTAE</sequence>
<dbReference type="InterPro" id="IPR027417">
    <property type="entry name" value="P-loop_NTPase"/>
</dbReference>
<dbReference type="Pfam" id="PF05049">
    <property type="entry name" value="IIGP"/>
    <property type="match status" value="1"/>
</dbReference>
<dbReference type="AlphaFoldDB" id="A0AAV1GKN7"/>
<evidence type="ECO:0000259" key="6">
    <source>
        <dbReference type="PROSITE" id="PS51716"/>
    </source>
</evidence>
<evidence type="ECO:0000256" key="1">
    <source>
        <dbReference type="ARBA" id="ARBA00005429"/>
    </source>
</evidence>
<proteinExistence type="inferred from homology"/>
<reference evidence="7" key="1">
    <citation type="submission" date="2023-08" db="EMBL/GenBank/DDBJ databases">
        <authorList>
            <person name="Alioto T."/>
            <person name="Alioto T."/>
            <person name="Gomez Garrido J."/>
        </authorList>
    </citation>
    <scope>NUCLEOTIDE SEQUENCE</scope>
</reference>
<keyword evidence="5" id="KW-0812">Transmembrane</keyword>
<evidence type="ECO:0000313" key="7">
    <source>
        <dbReference type="EMBL" id="CAJ1074112.1"/>
    </source>
</evidence>
<comment type="similarity">
    <text evidence="1">Belongs to the TRAFAC class dynamin-like GTPase superfamily. IRG family.</text>
</comment>
<evidence type="ECO:0000313" key="8">
    <source>
        <dbReference type="Proteomes" id="UP001178508"/>
    </source>
</evidence>
<keyword evidence="5" id="KW-1133">Transmembrane helix</keyword>
<evidence type="ECO:0000256" key="5">
    <source>
        <dbReference type="SAM" id="Phobius"/>
    </source>
</evidence>
<evidence type="ECO:0000256" key="3">
    <source>
        <dbReference type="ARBA" id="ARBA00022801"/>
    </source>
</evidence>
<gene>
    <name evidence="7" type="ORF">XNOV1_A034660</name>
</gene>